<sequence>MKFKIVYSSQLMNTDFNIENPKAEAYLTKKTKFIDNDLLGNWVVFINVIYSSASYLSSILISKKGITYTKDLEKYISIDIPIPTKEQIVWGIDKKCTSYQPIYKDIEKHNYIINFDYSKFDNIQDYIEAAIIFALDNLFKIGFTIKGTKIKEHW</sequence>
<dbReference type="AlphaFoldDB" id="A0A415HY54"/>
<gene>
    <name evidence="2" type="ORF">DW042_07400</name>
</gene>
<proteinExistence type="predicted"/>
<evidence type="ECO:0000313" key="2">
    <source>
        <dbReference type="EMBL" id="RHK99569.1"/>
    </source>
</evidence>
<organism evidence="2 3">
    <name type="scientific">Bacteroides xylanisolvens</name>
    <dbReference type="NCBI Taxonomy" id="371601"/>
    <lineage>
        <taxon>Bacteria</taxon>
        <taxon>Pseudomonadati</taxon>
        <taxon>Bacteroidota</taxon>
        <taxon>Bacteroidia</taxon>
        <taxon>Bacteroidales</taxon>
        <taxon>Bacteroidaceae</taxon>
        <taxon>Bacteroides</taxon>
    </lineage>
</organism>
<reference evidence="2 3" key="1">
    <citation type="submission" date="2018-08" db="EMBL/GenBank/DDBJ databases">
        <title>A genome reference for cultivated species of the human gut microbiota.</title>
        <authorList>
            <person name="Zou Y."/>
            <person name="Xue W."/>
            <person name="Luo G."/>
        </authorList>
    </citation>
    <scope>NUCLEOTIDE SEQUENCE [LARGE SCALE GENOMIC DNA]</scope>
    <source>
        <strain evidence="2 3">AF39-6AC</strain>
    </source>
</reference>
<keyword evidence="1" id="KW-1133">Transmembrane helix</keyword>
<comment type="caution">
    <text evidence="2">The sequence shown here is derived from an EMBL/GenBank/DDBJ whole genome shotgun (WGS) entry which is preliminary data.</text>
</comment>
<name>A0A415HY54_9BACE</name>
<evidence type="ECO:0000256" key="1">
    <source>
        <dbReference type="SAM" id="Phobius"/>
    </source>
</evidence>
<keyword evidence="1" id="KW-0472">Membrane</keyword>
<evidence type="ECO:0000313" key="3">
    <source>
        <dbReference type="Proteomes" id="UP000284417"/>
    </source>
</evidence>
<dbReference type="InterPro" id="IPR028963">
    <property type="entry name" value="Imm9"/>
</dbReference>
<dbReference type="RefSeq" id="WP_117848600.1">
    <property type="nucleotide sequence ID" value="NZ_QROC01000007.1"/>
</dbReference>
<keyword evidence="1" id="KW-0812">Transmembrane</keyword>
<dbReference type="EMBL" id="QROC01000007">
    <property type="protein sequence ID" value="RHK99569.1"/>
    <property type="molecule type" value="Genomic_DNA"/>
</dbReference>
<accession>A0A415HY54</accession>
<protein>
    <submittedName>
        <fullName evidence="2">Uncharacterized protein</fullName>
    </submittedName>
</protein>
<dbReference type="Pfam" id="PF15587">
    <property type="entry name" value="Imm9"/>
    <property type="match status" value="1"/>
</dbReference>
<feature type="transmembrane region" description="Helical" evidence="1">
    <location>
        <begin position="42"/>
        <end position="61"/>
    </location>
</feature>
<dbReference type="Proteomes" id="UP000284417">
    <property type="component" value="Unassembled WGS sequence"/>
</dbReference>